<dbReference type="PROSITE" id="PS01359">
    <property type="entry name" value="ZF_PHD_1"/>
    <property type="match status" value="1"/>
</dbReference>
<reference evidence="11" key="1">
    <citation type="submission" date="2007-06" db="EMBL/GenBank/DDBJ databases">
        <title>Full length cDNA sequences from Sitka Spruce (Picea sitchensis).</title>
        <authorList>
            <person name="Ralph S.G."/>
            <person name="Chun H.E."/>
            <person name="Liao N."/>
            <person name="Ali J."/>
            <person name="Reid K."/>
            <person name="Kolosova N."/>
            <person name="Cooper N."/>
            <person name="Cullis C."/>
            <person name="Jancsik S."/>
            <person name="Moore R."/>
            <person name="Mayo M."/>
            <person name="Wagner S."/>
            <person name="Holt R.A."/>
            <person name="Jones S.J.M."/>
            <person name="Marra M.A."/>
            <person name="Ritland C.E."/>
            <person name="Ritland K."/>
            <person name="Bohlmann J."/>
        </authorList>
    </citation>
    <scope>NUCLEOTIDE SEQUENCE</scope>
    <source>
        <tissue evidence="11">Green portion of the leader tissue</tissue>
    </source>
</reference>
<evidence type="ECO:0000259" key="10">
    <source>
        <dbReference type="PROSITE" id="PS50172"/>
    </source>
</evidence>
<feature type="domain" description="BRCT" evidence="10">
    <location>
        <begin position="40"/>
        <end position="121"/>
    </location>
</feature>
<sequence>MKRRAPQHVSAFANLRHSPDDIESASSSGSGDGNIPGMGSVVVSISGYSVLEKIKLTKLIDQTGALYTGSLGNGNTHLVCWNFLGAKYSLAKRLRLTVVNHRWFEDCLRAGRRLPEGPYIMKSGREVGPLLWEPPVVAKITGNKKIPSSHDQAAMLPNCSRPILIGESPSRMHKTCDETRILAESLTYRNNQEDDANIVPTGKAYIDKAKGEVPEISTSKQNMDKRGIKKRRLVKISDCGNKENPARIGNSGEDKEGNNQLKNLEIEGKQGQAASSSNPCNEIIDCTPAENIKNSNEAQPHESTSGMDMEMGIDIEIPLVPRLPGSNPASEISCAICWTESSSSRGVLSCGHRFCFKCIRRWAVEKVSKKKKEPTCPLCLKSFDFITVTNHASSNDQKIFSQTLPELSDDNIFMVLGENGIAADLQLTTNLQCNICGSRDTEELLLRCYRCGKRATHTFCLDPPLPPFPGLQWSCTLCTSGRRPFYELS</sequence>
<keyword evidence="3" id="KW-0479">Metal-binding</keyword>
<evidence type="ECO:0000256" key="4">
    <source>
        <dbReference type="ARBA" id="ARBA00022771"/>
    </source>
</evidence>
<dbReference type="PROSITE" id="PS00518">
    <property type="entry name" value="ZF_RING_1"/>
    <property type="match status" value="1"/>
</dbReference>
<dbReference type="SUPFAM" id="SSF52113">
    <property type="entry name" value="BRCT domain"/>
    <property type="match status" value="1"/>
</dbReference>
<evidence type="ECO:0000313" key="11">
    <source>
        <dbReference type="EMBL" id="ABR16284.1"/>
    </source>
</evidence>
<feature type="domain" description="RING-type" evidence="9">
    <location>
        <begin position="334"/>
        <end position="379"/>
    </location>
</feature>
<evidence type="ECO:0000256" key="3">
    <source>
        <dbReference type="ARBA" id="ARBA00022723"/>
    </source>
</evidence>
<dbReference type="GO" id="GO:0008270">
    <property type="term" value="F:zinc ion binding"/>
    <property type="evidence" value="ECO:0007669"/>
    <property type="project" value="UniProtKB-KW"/>
</dbReference>
<evidence type="ECO:0000256" key="8">
    <source>
        <dbReference type="SAM" id="MobiDB-lite"/>
    </source>
</evidence>
<dbReference type="InterPro" id="IPR013083">
    <property type="entry name" value="Znf_RING/FYVE/PHD"/>
</dbReference>
<dbReference type="Pfam" id="PF12738">
    <property type="entry name" value="PTCB-BRCT"/>
    <property type="match status" value="1"/>
</dbReference>
<accession>B8LKV4</accession>
<dbReference type="CDD" id="cd17730">
    <property type="entry name" value="BRCT_PAXIP1_rpt4"/>
    <property type="match status" value="1"/>
</dbReference>
<keyword evidence="5" id="KW-0862">Zinc</keyword>
<evidence type="ECO:0000256" key="1">
    <source>
        <dbReference type="ARBA" id="ARBA00004286"/>
    </source>
</evidence>
<dbReference type="EMBL" id="EF676378">
    <property type="protein sequence ID" value="ABR16284.1"/>
    <property type="molecule type" value="mRNA"/>
</dbReference>
<dbReference type="PANTHER" id="PTHR47776">
    <property type="entry name" value="F5A8.9 PROTEIN"/>
    <property type="match status" value="1"/>
</dbReference>
<dbReference type="InterPro" id="IPR019787">
    <property type="entry name" value="Znf_PHD-finger"/>
</dbReference>
<evidence type="ECO:0000256" key="2">
    <source>
        <dbReference type="ARBA" id="ARBA00022454"/>
    </source>
</evidence>
<dbReference type="Gene3D" id="3.40.50.10190">
    <property type="entry name" value="BRCT domain"/>
    <property type="match status" value="1"/>
</dbReference>
<dbReference type="SMART" id="SM00249">
    <property type="entry name" value="PHD"/>
    <property type="match status" value="1"/>
</dbReference>
<dbReference type="InterPro" id="IPR018957">
    <property type="entry name" value="Znf_C3HC4_RING-type"/>
</dbReference>
<organism evidence="11">
    <name type="scientific">Picea sitchensis</name>
    <name type="common">Sitka spruce</name>
    <name type="synonym">Pinus sitchensis</name>
    <dbReference type="NCBI Taxonomy" id="3332"/>
    <lineage>
        <taxon>Eukaryota</taxon>
        <taxon>Viridiplantae</taxon>
        <taxon>Streptophyta</taxon>
        <taxon>Embryophyta</taxon>
        <taxon>Tracheophyta</taxon>
        <taxon>Spermatophyta</taxon>
        <taxon>Pinopsida</taxon>
        <taxon>Pinidae</taxon>
        <taxon>Conifers I</taxon>
        <taxon>Pinales</taxon>
        <taxon>Pinaceae</taxon>
        <taxon>Picea</taxon>
    </lineage>
</organism>
<dbReference type="SUPFAM" id="SSF57903">
    <property type="entry name" value="FYVE/PHD zinc finger"/>
    <property type="match status" value="1"/>
</dbReference>
<dbReference type="InterPro" id="IPR001965">
    <property type="entry name" value="Znf_PHD"/>
</dbReference>
<name>B8LKV4_PICSI</name>
<dbReference type="Gene3D" id="3.30.40.10">
    <property type="entry name" value="Zinc/RING finger domain, C3HC4 (zinc finger)"/>
    <property type="match status" value="2"/>
</dbReference>
<evidence type="ECO:0000256" key="5">
    <source>
        <dbReference type="ARBA" id="ARBA00022833"/>
    </source>
</evidence>
<dbReference type="PROSITE" id="PS50089">
    <property type="entry name" value="ZF_RING_2"/>
    <property type="match status" value="1"/>
</dbReference>
<keyword evidence="4 7" id="KW-0863">Zinc-finger</keyword>
<dbReference type="PROSITE" id="PS50172">
    <property type="entry name" value="BRCT"/>
    <property type="match status" value="1"/>
</dbReference>
<protein>
    <recommendedName>
        <fullName evidence="6">RING-type E3 ubiquitin transferase BRCA1</fullName>
    </recommendedName>
</protein>
<dbReference type="Pfam" id="PF00628">
    <property type="entry name" value="PHD"/>
    <property type="match status" value="1"/>
</dbReference>
<dbReference type="InterPro" id="IPR001357">
    <property type="entry name" value="BRCT_dom"/>
</dbReference>
<dbReference type="InterPro" id="IPR019786">
    <property type="entry name" value="Zinc_finger_PHD-type_CS"/>
</dbReference>
<dbReference type="InterPro" id="IPR001841">
    <property type="entry name" value="Znf_RING"/>
</dbReference>
<dbReference type="GO" id="GO:0005694">
    <property type="term" value="C:chromosome"/>
    <property type="evidence" value="ECO:0007669"/>
    <property type="project" value="UniProtKB-SubCell"/>
</dbReference>
<dbReference type="AlphaFoldDB" id="B8LKV4"/>
<dbReference type="InterPro" id="IPR017907">
    <property type="entry name" value="Znf_RING_CS"/>
</dbReference>
<evidence type="ECO:0000256" key="7">
    <source>
        <dbReference type="PROSITE-ProRule" id="PRU00175"/>
    </source>
</evidence>
<evidence type="ECO:0000256" key="6">
    <source>
        <dbReference type="ARBA" id="ARBA00031556"/>
    </source>
</evidence>
<proteinExistence type="evidence at transcript level"/>
<dbReference type="PANTHER" id="PTHR47776:SF2">
    <property type="entry name" value="RING-TYPE E3 UBIQUITIN TRANSFERASE BRCA1"/>
    <property type="match status" value="1"/>
</dbReference>
<dbReference type="SMART" id="SM00184">
    <property type="entry name" value="RING"/>
    <property type="match status" value="2"/>
</dbReference>
<comment type="subcellular location">
    <subcellularLocation>
        <location evidence="1">Chromosome</location>
    </subcellularLocation>
</comment>
<evidence type="ECO:0000259" key="9">
    <source>
        <dbReference type="PROSITE" id="PS50089"/>
    </source>
</evidence>
<dbReference type="Pfam" id="PF00097">
    <property type="entry name" value="zf-C3HC4"/>
    <property type="match status" value="1"/>
</dbReference>
<dbReference type="SMART" id="SM00292">
    <property type="entry name" value="BRCT"/>
    <property type="match status" value="1"/>
</dbReference>
<dbReference type="InterPro" id="IPR036420">
    <property type="entry name" value="BRCT_dom_sf"/>
</dbReference>
<dbReference type="InterPro" id="IPR011011">
    <property type="entry name" value="Znf_FYVE_PHD"/>
</dbReference>
<feature type="region of interest" description="Disordered" evidence="8">
    <location>
        <begin position="239"/>
        <end position="258"/>
    </location>
</feature>
<keyword evidence="2" id="KW-0158">Chromosome</keyword>
<dbReference type="SUPFAM" id="SSF57850">
    <property type="entry name" value="RING/U-box"/>
    <property type="match status" value="1"/>
</dbReference>